<reference evidence="5" key="2">
    <citation type="journal article" date="2020" name="Microorganisms">
        <title>Osmotic Adaptation and Compatible Solute Biosynthesis of Phototrophic Bacteria as Revealed from Genome Analyses.</title>
        <authorList>
            <person name="Imhoff J.F."/>
            <person name="Rahn T."/>
            <person name="Kunzel S."/>
            <person name="Keller A."/>
            <person name="Neulinger S.C."/>
        </authorList>
    </citation>
    <scope>NUCLEOTIDE SEQUENCE</scope>
    <source>
        <strain evidence="5">IM 151</strain>
    </source>
</reference>
<evidence type="ECO:0000256" key="3">
    <source>
        <dbReference type="SAM" id="SignalP"/>
    </source>
</evidence>
<dbReference type="InterPro" id="IPR039426">
    <property type="entry name" value="TonB-dep_rcpt-like"/>
</dbReference>
<dbReference type="SUPFAM" id="SSF56935">
    <property type="entry name" value="Porins"/>
    <property type="match status" value="1"/>
</dbReference>
<keyword evidence="2" id="KW-1134">Transmembrane beta strand</keyword>
<keyword evidence="6" id="KW-1185">Reference proteome</keyword>
<keyword evidence="2" id="KW-0998">Cell outer membrane</keyword>
<gene>
    <name evidence="5" type="ORF">CKO43_19995</name>
</gene>
<accession>A0ABS1DY84</accession>
<dbReference type="PANTHER" id="PTHR30069:SF40">
    <property type="entry name" value="TONB-DEPENDENT RECEPTOR NMB0964-RELATED"/>
    <property type="match status" value="1"/>
</dbReference>
<name>A0ABS1DY84_RUBGE</name>
<keyword evidence="2" id="KW-0812">Transmembrane</keyword>
<keyword evidence="2" id="KW-0472">Membrane</keyword>
<reference evidence="5" key="1">
    <citation type="submission" date="2017-08" db="EMBL/GenBank/DDBJ databases">
        <authorList>
            <person name="Imhoff J.F."/>
            <person name="Rahn T."/>
            <person name="Kuenzel S."/>
            <person name="Neulinger S.C."/>
        </authorList>
    </citation>
    <scope>NUCLEOTIDE SEQUENCE</scope>
    <source>
        <strain evidence="5">IM 151</strain>
    </source>
</reference>
<comment type="caution">
    <text evidence="5">The sequence shown here is derived from an EMBL/GenBank/DDBJ whole genome shotgun (WGS) entry which is preliminary data.</text>
</comment>
<dbReference type="PANTHER" id="PTHR30069">
    <property type="entry name" value="TONB-DEPENDENT OUTER MEMBRANE RECEPTOR"/>
    <property type="match status" value="1"/>
</dbReference>
<comment type="subcellular location">
    <subcellularLocation>
        <location evidence="2">Cell outer membrane</location>
        <topology evidence="2">Multi-pass membrane protein</topology>
    </subcellularLocation>
</comment>
<feature type="chain" id="PRO_5046975116" evidence="3">
    <location>
        <begin position="18"/>
        <end position="151"/>
    </location>
</feature>
<keyword evidence="3" id="KW-0732">Signal</keyword>
<organism evidence="5 6">
    <name type="scientific">Rubrivivax gelatinosus</name>
    <name type="common">Rhodocyclus gelatinosus</name>
    <name type="synonym">Rhodopseudomonas gelatinosa</name>
    <dbReference type="NCBI Taxonomy" id="28068"/>
    <lineage>
        <taxon>Bacteria</taxon>
        <taxon>Pseudomonadati</taxon>
        <taxon>Pseudomonadota</taxon>
        <taxon>Betaproteobacteria</taxon>
        <taxon>Burkholderiales</taxon>
        <taxon>Sphaerotilaceae</taxon>
        <taxon>Rubrivivax</taxon>
    </lineage>
</organism>
<dbReference type="Proteomes" id="UP001041814">
    <property type="component" value="Unassembled WGS sequence"/>
</dbReference>
<dbReference type="InterPro" id="IPR037066">
    <property type="entry name" value="Plug_dom_sf"/>
</dbReference>
<evidence type="ECO:0000256" key="1">
    <source>
        <dbReference type="ARBA" id="ARBA00023170"/>
    </source>
</evidence>
<dbReference type="Pfam" id="PF07715">
    <property type="entry name" value="Plug"/>
    <property type="match status" value="1"/>
</dbReference>
<sequence>MALACLMLLGAPLASLAQSQPDGVERIVITGNPLHSERSASPVSVLAGDELVTRRGGTLGETLDGLPGVSQTGFGPNASRPVIRGLDGDRLRVLDNSGATIDASALSYDHAVPLDPLVATRIEVLRGPAALLYGGNAVGGVVNVLDNRIPL</sequence>
<dbReference type="PROSITE" id="PS52016">
    <property type="entry name" value="TONB_DEPENDENT_REC_3"/>
    <property type="match status" value="1"/>
</dbReference>
<feature type="non-terminal residue" evidence="5">
    <location>
        <position position="151"/>
    </location>
</feature>
<keyword evidence="2" id="KW-0813">Transport</keyword>
<evidence type="ECO:0000313" key="6">
    <source>
        <dbReference type="Proteomes" id="UP001041814"/>
    </source>
</evidence>
<evidence type="ECO:0000256" key="2">
    <source>
        <dbReference type="PROSITE-ProRule" id="PRU01360"/>
    </source>
</evidence>
<protein>
    <submittedName>
        <fullName evidence="5">Membrane receptor protein</fullName>
    </submittedName>
</protein>
<evidence type="ECO:0000313" key="5">
    <source>
        <dbReference type="EMBL" id="MBK1715047.1"/>
    </source>
</evidence>
<proteinExistence type="inferred from homology"/>
<dbReference type="Gene3D" id="2.170.130.10">
    <property type="entry name" value="TonB-dependent receptor, plug domain"/>
    <property type="match status" value="1"/>
</dbReference>
<evidence type="ECO:0000259" key="4">
    <source>
        <dbReference type="Pfam" id="PF07715"/>
    </source>
</evidence>
<feature type="signal peptide" evidence="3">
    <location>
        <begin position="1"/>
        <end position="17"/>
    </location>
</feature>
<keyword evidence="1 5" id="KW-0675">Receptor</keyword>
<feature type="domain" description="TonB-dependent receptor plug" evidence="4">
    <location>
        <begin position="38"/>
        <end position="141"/>
    </location>
</feature>
<comment type="similarity">
    <text evidence="2">Belongs to the TonB-dependent receptor family.</text>
</comment>
<dbReference type="InterPro" id="IPR012910">
    <property type="entry name" value="Plug_dom"/>
</dbReference>
<dbReference type="EMBL" id="NRRU01000093">
    <property type="protein sequence ID" value="MBK1715047.1"/>
    <property type="molecule type" value="Genomic_DNA"/>
</dbReference>